<dbReference type="Proteomes" id="UP001054857">
    <property type="component" value="Unassembled WGS sequence"/>
</dbReference>
<proteinExistence type="predicted"/>
<reference evidence="3 4" key="1">
    <citation type="journal article" date="2021" name="Sci. Rep.">
        <title>Genome sequencing of the multicellular alga Astrephomene provides insights into convergent evolution of germ-soma differentiation.</title>
        <authorList>
            <person name="Yamashita S."/>
            <person name="Yamamoto K."/>
            <person name="Matsuzaki R."/>
            <person name="Suzuki S."/>
            <person name="Yamaguchi H."/>
            <person name="Hirooka S."/>
            <person name="Minakuchi Y."/>
            <person name="Miyagishima S."/>
            <person name="Kawachi M."/>
            <person name="Toyoda A."/>
            <person name="Nozaki H."/>
        </authorList>
    </citation>
    <scope>NUCLEOTIDE SEQUENCE [LARGE SCALE GENOMIC DNA]</scope>
    <source>
        <strain evidence="3 4">NIES-4017</strain>
    </source>
</reference>
<dbReference type="EMBL" id="BMAR01000007">
    <property type="protein sequence ID" value="GFR44295.1"/>
    <property type="molecule type" value="Genomic_DNA"/>
</dbReference>
<feature type="coiled-coil region" evidence="1">
    <location>
        <begin position="108"/>
        <end position="156"/>
    </location>
</feature>
<feature type="region of interest" description="Disordered" evidence="2">
    <location>
        <begin position="658"/>
        <end position="710"/>
    </location>
</feature>
<evidence type="ECO:0000256" key="1">
    <source>
        <dbReference type="SAM" id="Coils"/>
    </source>
</evidence>
<gene>
    <name evidence="3" type="ORF">Agub_g5506</name>
</gene>
<comment type="caution">
    <text evidence="3">The sequence shown here is derived from an EMBL/GenBank/DDBJ whole genome shotgun (WGS) entry which is preliminary data.</text>
</comment>
<feature type="region of interest" description="Disordered" evidence="2">
    <location>
        <begin position="235"/>
        <end position="264"/>
    </location>
</feature>
<dbReference type="InterPro" id="IPR011009">
    <property type="entry name" value="Kinase-like_dom_sf"/>
</dbReference>
<keyword evidence="4" id="KW-1185">Reference proteome</keyword>
<protein>
    <recommendedName>
        <fullName evidence="5">Protein kinase domain-containing protein</fullName>
    </recommendedName>
</protein>
<feature type="compositionally biased region" description="Gly residues" evidence="2">
    <location>
        <begin position="661"/>
        <end position="697"/>
    </location>
</feature>
<feature type="compositionally biased region" description="Gly residues" evidence="2">
    <location>
        <begin position="235"/>
        <end position="259"/>
    </location>
</feature>
<evidence type="ECO:0000313" key="3">
    <source>
        <dbReference type="EMBL" id="GFR44295.1"/>
    </source>
</evidence>
<dbReference type="SUPFAM" id="SSF56112">
    <property type="entry name" value="Protein kinase-like (PK-like)"/>
    <property type="match status" value="1"/>
</dbReference>
<accession>A0AAD3DLY4</accession>
<keyword evidence="1" id="KW-0175">Coiled coil</keyword>
<feature type="non-terminal residue" evidence="3">
    <location>
        <position position="1"/>
    </location>
</feature>
<evidence type="ECO:0000313" key="4">
    <source>
        <dbReference type="Proteomes" id="UP001054857"/>
    </source>
</evidence>
<feature type="coiled-coil region" evidence="1">
    <location>
        <begin position="25"/>
        <end position="76"/>
    </location>
</feature>
<dbReference type="AlphaFoldDB" id="A0AAD3DLY4"/>
<evidence type="ECO:0008006" key="5">
    <source>
        <dbReference type="Google" id="ProtNLM"/>
    </source>
</evidence>
<name>A0AAD3DLY4_9CHLO</name>
<evidence type="ECO:0000256" key="2">
    <source>
        <dbReference type="SAM" id="MobiDB-lite"/>
    </source>
</evidence>
<sequence>SGRNWKTANVANHFATPCIMTKRSRSRLQEHAREIETVAREIEKTASEIDNVVKKIEIKEAKEDDLERRAGKIDEELCDVQAKLANPALSEGEKAGLLVVKQQRLASKQDLDKQLDAVRNDKLLLRKKEEQLRKNLEQLRDEELLLLKEEKDLRAEQAHSNGSQLQQQLEALPEPSDMAYSDQWSQTENHAFFRCFRPTAGVGSTRALPVALYDPVLDKLVALFGAALKGVGVGGDDGSSGGGGGSSGGCGSSSGGGGADSVPPSNADCEMASRLCAAMAKSFANEEARMAEFSELLQDYLGERIEPHYPICGLGFVTDGSLLCRAGGPASSKRLPVYIQQVKLEIGTEGDPYFQGQRYYQLYLANPEVAALVQGTVLPVLFVELVGPYLRVSALASPADVTVVCEPLTPYLHLFSMHRHRPDHMICVALVLRALKIGIGLLKNACGQLQQPIAASPAAACSASASAASASSAGPAPGASSSSAASAGGEAAATAVPRVAVPRVAVVPLRDPSLQLPYPLRPEKGFQDVQPVGAGVYNPLYFAMYEGRAVAVKFAHMSADAIRVHRAWAAADLAPKVVLEELLPCGLVMLVMEQLPPADGWVMFYSLPPDLKNQLNDAVVEALGRAHSIVVDESRGLPGVHADLRQANVMVRLPRADTAAGSGGGGRGAAGGGGEVAVGSGMGGSDGGGADAAGGVGVSSSSSEAQVRGL</sequence>
<organism evidence="3 4">
    <name type="scientific">Astrephomene gubernaculifera</name>
    <dbReference type="NCBI Taxonomy" id="47775"/>
    <lineage>
        <taxon>Eukaryota</taxon>
        <taxon>Viridiplantae</taxon>
        <taxon>Chlorophyta</taxon>
        <taxon>core chlorophytes</taxon>
        <taxon>Chlorophyceae</taxon>
        <taxon>CS clade</taxon>
        <taxon>Chlamydomonadales</taxon>
        <taxon>Astrephomenaceae</taxon>
        <taxon>Astrephomene</taxon>
    </lineage>
</organism>